<accession>A0A918CJA5</accession>
<feature type="domain" description="DUF418" evidence="2">
    <location>
        <begin position="212"/>
        <end position="368"/>
    </location>
</feature>
<dbReference type="Proteomes" id="UP000603865">
    <property type="component" value="Unassembled WGS sequence"/>
</dbReference>
<dbReference type="InterPro" id="IPR007349">
    <property type="entry name" value="DUF418"/>
</dbReference>
<feature type="transmembrane region" description="Helical" evidence="1">
    <location>
        <begin position="130"/>
        <end position="146"/>
    </location>
</feature>
<feature type="transmembrane region" description="Helical" evidence="1">
    <location>
        <begin position="301"/>
        <end position="320"/>
    </location>
</feature>
<keyword evidence="1" id="KW-0472">Membrane</keyword>
<feature type="transmembrane region" description="Helical" evidence="1">
    <location>
        <begin position="85"/>
        <end position="103"/>
    </location>
</feature>
<sequence>MLPAERWPLPDVLRGGAILGILFVNMQDFAGYDEWTQTGPDRAAQVFIDVLMNGKFVSIFALLFGAGMLMILDRAPSRRVGAFRLLRRLLALLALGTLHGVLLWHGDVIALYALTGLLLLVPLLLRPPAWLLALAGTGLGLWWLALRVQDALVLGAGSTLRWSYALASAPSGTYSALVGNRAGRLPTDLLADWSYNALWLLALFLLGMAAQRAGLLARPARFRRLLRGLLLGGAVLGLPLSCLLAWLNTQPTESAGLWEVPVRMSSGLLLGVAYAAGAALLIAGGRPGVLRHFAAPGRLALSNYLGQSLIMTTVFYPYGLNLYRHVGALTCLLLALALTTLQLLVAGWWLRRASQGPMEWLLRRVVYGRGARPVQPRSP</sequence>
<evidence type="ECO:0000259" key="2">
    <source>
        <dbReference type="Pfam" id="PF04235"/>
    </source>
</evidence>
<proteinExistence type="predicted"/>
<feature type="transmembrane region" description="Helical" evidence="1">
    <location>
        <begin position="12"/>
        <end position="30"/>
    </location>
</feature>
<evidence type="ECO:0000313" key="3">
    <source>
        <dbReference type="EMBL" id="GGR25958.1"/>
    </source>
</evidence>
<dbReference type="InterPro" id="IPR052529">
    <property type="entry name" value="Bact_Transport_Assoc"/>
</dbReference>
<dbReference type="AlphaFoldDB" id="A0A918CJA5"/>
<evidence type="ECO:0000313" key="4">
    <source>
        <dbReference type="Proteomes" id="UP000603865"/>
    </source>
</evidence>
<dbReference type="EMBL" id="BMQL01000037">
    <property type="protein sequence ID" value="GGR25958.1"/>
    <property type="molecule type" value="Genomic_DNA"/>
</dbReference>
<keyword evidence="1" id="KW-0812">Transmembrane</keyword>
<comment type="caution">
    <text evidence="3">The sequence shown here is derived from an EMBL/GenBank/DDBJ whole genome shotgun (WGS) entry which is preliminary data.</text>
</comment>
<feature type="transmembrane region" description="Helical" evidence="1">
    <location>
        <begin position="197"/>
        <end position="217"/>
    </location>
</feature>
<feature type="transmembrane region" description="Helical" evidence="1">
    <location>
        <begin position="50"/>
        <end position="73"/>
    </location>
</feature>
<name>A0A918CJA5_9DEIO</name>
<reference evidence="3" key="2">
    <citation type="submission" date="2020-09" db="EMBL/GenBank/DDBJ databases">
        <authorList>
            <person name="Sun Q."/>
            <person name="Ohkuma M."/>
        </authorList>
    </citation>
    <scope>NUCLEOTIDE SEQUENCE</scope>
    <source>
        <strain evidence="3">JCM 31311</strain>
    </source>
</reference>
<dbReference type="PANTHER" id="PTHR30590:SF2">
    <property type="entry name" value="INNER MEMBRANE PROTEIN"/>
    <property type="match status" value="1"/>
</dbReference>
<feature type="transmembrane region" description="Helical" evidence="1">
    <location>
        <begin position="109"/>
        <end position="125"/>
    </location>
</feature>
<protein>
    <recommendedName>
        <fullName evidence="2">DUF418 domain-containing protein</fullName>
    </recommendedName>
</protein>
<keyword evidence="1" id="KW-1133">Transmembrane helix</keyword>
<feature type="transmembrane region" description="Helical" evidence="1">
    <location>
        <begin position="326"/>
        <end position="350"/>
    </location>
</feature>
<feature type="transmembrane region" description="Helical" evidence="1">
    <location>
        <begin position="267"/>
        <end position="289"/>
    </location>
</feature>
<organism evidence="3 4">
    <name type="scientific">Deinococcus ruber</name>
    <dbReference type="NCBI Taxonomy" id="1848197"/>
    <lineage>
        <taxon>Bacteria</taxon>
        <taxon>Thermotogati</taxon>
        <taxon>Deinococcota</taxon>
        <taxon>Deinococci</taxon>
        <taxon>Deinococcales</taxon>
        <taxon>Deinococcaceae</taxon>
        <taxon>Deinococcus</taxon>
    </lineage>
</organism>
<feature type="transmembrane region" description="Helical" evidence="1">
    <location>
        <begin position="229"/>
        <end position="247"/>
    </location>
</feature>
<reference evidence="3" key="1">
    <citation type="journal article" date="2014" name="Int. J. Syst. Evol. Microbiol.">
        <title>Complete genome sequence of Corynebacterium casei LMG S-19264T (=DSM 44701T), isolated from a smear-ripened cheese.</title>
        <authorList>
            <consortium name="US DOE Joint Genome Institute (JGI-PGF)"/>
            <person name="Walter F."/>
            <person name="Albersmeier A."/>
            <person name="Kalinowski J."/>
            <person name="Ruckert C."/>
        </authorList>
    </citation>
    <scope>NUCLEOTIDE SEQUENCE</scope>
    <source>
        <strain evidence="3">JCM 31311</strain>
    </source>
</reference>
<dbReference type="PANTHER" id="PTHR30590">
    <property type="entry name" value="INNER MEMBRANE PROTEIN"/>
    <property type="match status" value="1"/>
</dbReference>
<evidence type="ECO:0000256" key="1">
    <source>
        <dbReference type="SAM" id="Phobius"/>
    </source>
</evidence>
<keyword evidence="4" id="KW-1185">Reference proteome</keyword>
<gene>
    <name evidence="3" type="ORF">GCM10008957_41990</name>
</gene>
<dbReference type="Pfam" id="PF04235">
    <property type="entry name" value="DUF418"/>
    <property type="match status" value="1"/>
</dbReference>